<organism evidence="1 2">
    <name type="scientific">Prorocentrum cordatum</name>
    <dbReference type="NCBI Taxonomy" id="2364126"/>
    <lineage>
        <taxon>Eukaryota</taxon>
        <taxon>Sar</taxon>
        <taxon>Alveolata</taxon>
        <taxon>Dinophyceae</taxon>
        <taxon>Prorocentrales</taxon>
        <taxon>Prorocentraceae</taxon>
        <taxon>Prorocentrum</taxon>
    </lineage>
</organism>
<sequence length="271" mass="29334">ASLGHLEWIMRAVAAALHPVFCLENRGKYSNKFSAIRAIDCKSAFDRATSWLMNRSPWPGLKLRKRLAFAALVLLFRPPGRATAKFEVAGRDDQARMFMLGLSDACPGESSAAMSLARAKVKVPAKALVAEAPAKKGNAQVTLQCVANAGNVQVCAAAALEGEAPEILVRLEKMCAKWQSAPLDDKPKLEMKCPAAKFFRAKAEKPTMQQQQQGKEDEVTKLSLASDEGYAEATGAILENVARSLQGFPVMTDRVLEVLRPFAHGANLAPE</sequence>
<proteinExistence type="predicted"/>
<evidence type="ECO:0000313" key="1">
    <source>
        <dbReference type="EMBL" id="CAK0837612.1"/>
    </source>
</evidence>
<keyword evidence="2" id="KW-1185">Reference proteome</keyword>
<comment type="caution">
    <text evidence="1">The sequence shown here is derived from an EMBL/GenBank/DDBJ whole genome shotgun (WGS) entry which is preliminary data.</text>
</comment>
<name>A0ABN9SYD9_9DINO</name>
<feature type="non-terminal residue" evidence="1">
    <location>
        <position position="271"/>
    </location>
</feature>
<protein>
    <submittedName>
        <fullName evidence="1">Uncharacterized protein</fullName>
    </submittedName>
</protein>
<reference evidence="1" key="1">
    <citation type="submission" date="2023-10" db="EMBL/GenBank/DDBJ databases">
        <authorList>
            <person name="Chen Y."/>
            <person name="Shah S."/>
            <person name="Dougan E. K."/>
            <person name="Thang M."/>
            <person name="Chan C."/>
        </authorList>
    </citation>
    <scope>NUCLEOTIDE SEQUENCE [LARGE SCALE GENOMIC DNA]</scope>
</reference>
<accession>A0ABN9SYD9</accession>
<feature type="non-terminal residue" evidence="1">
    <location>
        <position position="1"/>
    </location>
</feature>
<evidence type="ECO:0000313" key="2">
    <source>
        <dbReference type="Proteomes" id="UP001189429"/>
    </source>
</evidence>
<gene>
    <name evidence="1" type="ORF">PCOR1329_LOCUS33757</name>
</gene>
<dbReference type="Proteomes" id="UP001189429">
    <property type="component" value="Unassembled WGS sequence"/>
</dbReference>
<dbReference type="EMBL" id="CAUYUJ010014166">
    <property type="protein sequence ID" value="CAK0837612.1"/>
    <property type="molecule type" value="Genomic_DNA"/>
</dbReference>